<evidence type="ECO:0000256" key="1">
    <source>
        <dbReference type="ARBA" id="ARBA00022729"/>
    </source>
</evidence>
<feature type="domain" description="Calcineurin-like phosphoesterase" evidence="3">
    <location>
        <begin position="16"/>
        <end position="215"/>
    </location>
</feature>
<dbReference type="InterPro" id="IPR006179">
    <property type="entry name" value="5_nucleotidase/apyrase"/>
</dbReference>
<keyword evidence="6" id="KW-1185">Reference proteome</keyword>
<dbReference type="PIRSF" id="PIRSF036361">
    <property type="entry name" value="YunD"/>
    <property type="match status" value="1"/>
</dbReference>
<dbReference type="Gene3D" id="3.90.780.10">
    <property type="entry name" value="5'-Nucleotidase, C-terminal domain"/>
    <property type="match status" value="1"/>
</dbReference>
<keyword evidence="2" id="KW-0378">Hydrolase</keyword>
<dbReference type="InterPro" id="IPR006146">
    <property type="entry name" value="5'-Nucleotdase_CS"/>
</dbReference>
<evidence type="ECO:0000256" key="2">
    <source>
        <dbReference type="RuleBase" id="RU362119"/>
    </source>
</evidence>
<dbReference type="SUPFAM" id="SSF56300">
    <property type="entry name" value="Metallo-dependent phosphatases"/>
    <property type="match status" value="1"/>
</dbReference>
<dbReference type="CDD" id="cd00845">
    <property type="entry name" value="MPP_UshA_N_like"/>
    <property type="match status" value="1"/>
</dbReference>
<comment type="similarity">
    <text evidence="2">Belongs to the 5'-nucleotidase family.</text>
</comment>
<keyword evidence="2" id="KW-0547">Nucleotide-binding</keyword>
<dbReference type="PROSITE" id="PS00785">
    <property type="entry name" value="5_NUCLEOTIDASE_1"/>
    <property type="match status" value="1"/>
</dbReference>
<dbReference type="Proteomes" id="UP000004525">
    <property type="component" value="Unassembled WGS sequence"/>
</dbReference>
<proteinExistence type="inferred from homology"/>
<dbReference type="InterPro" id="IPR036907">
    <property type="entry name" value="5'-Nucleotdase_C_sf"/>
</dbReference>
<name>C2K1Q5_LACRM</name>
<dbReference type="Pfam" id="PF02872">
    <property type="entry name" value="5_nucleotid_C"/>
    <property type="match status" value="1"/>
</dbReference>
<dbReference type="HOGENOM" id="CLU_005854_8_1_9"/>
<dbReference type="InterPro" id="IPR008334">
    <property type="entry name" value="5'-Nucleotdase_C"/>
</dbReference>
<keyword evidence="1" id="KW-0732">Signal</keyword>
<dbReference type="GO" id="GO:0046872">
    <property type="term" value="F:metal ion binding"/>
    <property type="evidence" value="ECO:0007669"/>
    <property type="project" value="InterPro"/>
</dbReference>
<dbReference type="PRINTS" id="PR01607">
    <property type="entry name" value="APYRASEFAMLY"/>
</dbReference>
<gene>
    <name evidence="5" type="ORF">HMPREF0539_3090</name>
</gene>
<sequence>MLVARSLRRCLVEKLVILHTNDLHSHFENWPKIRRFMLGTRAAEQAQGASVLAFDDGDAMDRSVPLTEATDGQINIQLLNEIGYDAVTIGNNEGVGNPHAVLEHLYDHANFPVALANLFEPDGTRPRWAKPVVMKQTPAGTRVAIVGFTAPFFLTYEPNGWQVKTVADVFPAILKQLEGSYDVLVVLSHLGIEADRHLAQHYPQIDVIIGGHTHHLLPEGELHGTTLLTAAEKYGHYVGKITLTLNDDHHIQTRRAETFQTALLQSAAADPREIQGYESKGIALLKQQQVAHLPKQLAISYDRPSPLLDFGLAAVAATAQTDAAILNAGLFLTPLGPGVVTQADLLACLPHPMHLLKVTLSGKELWRLIMEMEKNRMFLRHFHMIGMSFRGKIFGDIGYRGITVDREKRRVLWQGEPLIPEKQYTFATVDNFLFIPFFPTIEIMGSNELLFPKILRQVIGDYMAKVYPR</sequence>
<dbReference type="AlphaFoldDB" id="C2K1Q5"/>
<dbReference type="PANTHER" id="PTHR11575:SF23">
    <property type="entry name" value="5-NUCLEOTIDASE FAMILY PROTEIN"/>
    <property type="match status" value="1"/>
</dbReference>
<accession>C2K1Q5</accession>
<evidence type="ECO:0000259" key="3">
    <source>
        <dbReference type="Pfam" id="PF00149"/>
    </source>
</evidence>
<organism evidence="5 6">
    <name type="scientific">Lacticaseibacillus rhamnosus (strain LMS2-1)</name>
    <dbReference type="NCBI Taxonomy" id="525361"/>
    <lineage>
        <taxon>Bacteria</taxon>
        <taxon>Bacillati</taxon>
        <taxon>Bacillota</taxon>
        <taxon>Bacilli</taxon>
        <taxon>Lactobacillales</taxon>
        <taxon>Lactobacillaceae</taxon>
        <taxon>Lacticaseibacillus</taxon>
    </lineage>
</organism>
<dbReference type="InterPro" id="IPR004843">
    <property type="entry name" value="Calcineurin-like_PHP"/>
</dbReference>
<feature type="domain" description="5'-Nucleotidase C-terminal" evidence="4">
    <location>
        <begin position="300"/>
        <end position="430"/>
    </location>
</feature>
<dbReference type="GO" id="GO:0009166">
    <property type="term" value="P:nucleotide catabolic process"/>
    <property type="evidence" value="ECO:0007669"/>
    <property type="project" value="InterPro"/>
</dbReference>
<evidence type="ECO:0000313" key="5">
    <source>
        <dbReference type="EMBL" id="EEN78776.1"/>
    </source>
</evidence>
<dbReference type="GO" id="GO:0000166">
    <property type="term" value="F:nucleotide binding"/>
    <property type="evidence" value="ECO:0007669"/>
    <property type="project" value="UniProtKB-KW"/>
</dbReference>
<dbReference type="InterPro" id="IPR029052">
    <property type="entry name" value="Metallo-depent_PP-like"/>
</dbReference>
<dbReference type="Gene3D" id="3.60.21.10">
    <property type="match status" value="1"/>
</dbReference>
<dbReference type="GO" id="GO:0030288">
    <property type="term" value="C:outer membrane-bounded periplasmic space"/>
    <property type="evidence" value="ECO:0007669"/>
    <property type="project" value="TreeGrafter"/>
</dbReference>
<reference evidence="5" key="1">
    <citation type="submission" date="2009-01" db="EMBL/GenBank/DDBJ databases">
        <authorList>
            <person name="Qin X."/>
            <person name="Bachman B."/>
            <person name="Battles P."/>
            <person name="Bell A."/>
            <person name="Bess C."/>
            <person name="Bickham C."/>
            <person name="Chaboub L."/>
            <person name="Chen D."/>
            <person name="Coyle M."/>
            <person name="Deiros D.R."/>
            <person name="Dinh H."/>
            <person name="Forbes L."/>
            <person name="Fowler G."/>
            <person name="Francisco L."/>
            <person name="Fu Q."/>
            <person name="Gubbala S."/>
            <person name="Hale W."/>
            <person name="Han Y."/>
            <person name="Hemphill L."/>
            <person name="Highlander S.K."/>
            <person name="Hirani K."/>
            <person name="Hogues M."/>
            <person name="Jackson L."/>
            <person name="Jakkamsetti A."/>
            <person name="Javaid M."/>
            <person name="Jiang H."/>
            <person name="Korchina V."/>
            <person name="Kovar C."/>
            <person name="Lara F."/>
            <person name="Lee S."/>
            <person name="Mata R."/>
            <person name="Mathew T."/>
            <person name="Moen C."/>
            <person name="Morales K."/>
            <person name="Munidasa M."/>
            <person name="Nazareth L."/>
            <person name="Ngo R."/>
            <person name="Nguyen L."/>
            <person name="Okwuonu G."/>
            <person name="Ongeri F."/>
            <person name="Patil S."/>
            <person name="Petrosino J."/>
            <person name="Pham C."/>
            <person name="Pham P."/>
            <person name="Pu L.-L."/>
            <person name="Puazo M."/>
            <person name="Raj R."/>
            <person name="Reid J."/>
            <person name="Rouhana J."/>
            <person name="Saada N."/>
            <person name="Shang Y."/>
            <person name="Simmons D."/>
            <person name="Thornton R."/>
            <person name="Warren J."/>
            <person name="Weissenberger G."/>
            <person name="Zhang J."/>
            <person name="Zhang L."/>
            <person name="Zhou C."/>
            <person name="Zhu D."/>
            <person name="Muzny D."/>
            <person name="Worley K."/>
            <person name="Gibbs R."/>
        </authorList>
    </citation>
    <scope>NUCLEOTIDE SEQUENCE [LARGE SCALE GENOMIC DNA]</scope>
    <source>
        <strain evidence="5">LMS2-1</strain>
    </source>
</reference>
<evidence type="ECO:0000259" key="4">
    <source>
        <dbReference type="Pfam" id="PF02872"/>
    </source>
</evidence>
<dbReference type="GO" id="GO:0008768">
    <property type="term" value="F:UDP-sugar diphosphatase activity"/>
    <property type="evidence" value="ECO:0007669"/>
    <property type="project" value="TreeGrafter"/>
</dbReference>
<evidence type="ECO:0000313" key="6">
    <source>
        <dbReference type="Proteomes" id="UP000004525"/>
    </source>
</evidence>
<comment type="caution">
    <text evidence="5">The sequence shown here is derived from an EMBL/GenBank/DDBJ whole genome shotgun (WGS) entry which is preliminary data.</text>
</comment>
<dbReference type="PANTHER" id="PTHR11575">
    <property type="entry name" value="5'-NUCLEOTIDASE-RELATED"/>
    <property type="match status" value="1"/>
</dbReference>
<dbReference type="SUPFAM" id="SSF55816">
    <property type="entry name" value="5'-nucleotidase (syn. UDP-sugar hydrolase), C-terminal domain"/>
    <property type="match status" value="1"/>
</dbReference>
<dbReference type="InterPro" id="IPR011240">
    <property type="entry name" value="Pesterase_YunD"/>
</dbReference>
<dbReference type="GO" id="GO:0008253">
    <property type="term" value="F:5'-nucleotidase activity"/>
    <property type="evidence" value="ECO:0007669"/>
    <property type="project" value="TreeGrafter"/>
</dbReference>
<dbReference type="Pfam" id="PF00149">
    <property type="entry name" value="Metallophos"/>
    <property type="match status" value="1"/>
</dbReference>
<dbReference type="EMBL" id="ACIZ01000128">
    <property type="protein sequence ID" value="EEN78776.1"/>
    <property type="molecule type" value="Genomic_DNA"/>
</dbReference>
<protein>
    <submittedName>
        <fullName evidence="5">Ser/Thr phosphatase family protein</fullName>
    </submittedName>
</protein>